<dbReference type="OrthoDB" id="8127at2157"/>
<dbReference type="AlphaFoldDB" id="M0M1S8"/>
<dbReference type="PANTHER" id="PTHR43304">
    <property type="entry name" value="PHYTOCHROME-LIKE PROTEIN CPH1"/>
    <property type="match status" value="1"/>
</dbReference>
<dbReference type="InterPro" id="IPR001789">
    <property type="entry name" value="Sig_transdc_resp-reg_receiver"/>
</dbReference>
<protein>
    <recommendedName>
        <fullName evidence="2">histidine kinase</fullName>
        <ecNumber evidence="2">2.7.13.3</ecNumber>
    </recommendedName>
</protein>
<reference evidence="11 12" key="1">
    <citation type="journal article" date="2014" name="PLoS Genet.">
        <title>Phylogenetically driven sequencing of extremely halophilic archaea reveals strategies for static and dynamic osmo-response.</title>
        <authorList>
            <person name="Becker E.A."/>
            <person name="Seitzer P.M."/>
            <person name="Tritt A."/>
            <person name="Larsen D."/>
            <person name="Krusor M."/>
            <person name="Yao A.I."/>
            <person name="Wu D."/>
            <person name="Madern D."/>
            <person name="Eisen J.A."/>
            <person name="Darling A.E."/>
            <person name="Facciotti M.T."/>
        </authorList>
    </citation>
    <scope>NUCLEOTIDE SEQUENCE [LARGE SCALE GENOMIC DNA]</scope>
    <source>
        <strain evidence="11 12">JCM 10879</strain>
    </source>
</reference>
<dbReference type="GO" id="GO:0000155">
    <property type="term" value="F:phosphorelay sensor kinase activity"/>
    <property type="evidence" value="ECO:0007669"/>
    <property type="project" value="InterPro"/>
</dbReference>
<evidence type="ECO:0000256" key="1">
    <source>
        <dbReference type="ARBA" id="ARBA00000085"/>
    </source>
</evidence>
<dbReference type="InterPro" id="IPR003594">
    <property type="entry name" value="HATPase_dom"/>
</dbReference>
<dbReference type="Gene3D" id="3.30.450.40">
    <property type="match status" value="1"/>
</dbReference>
<dbReference type="InterPro" id="IPR003018">
    <property type="entry name" value="GAF"/>
</dbReference>
<dbReference type="STRING" id="1227454.C446_09900"/>
<dbReference type="InterPro" id="IPR036890">
    <property type="entry name" value="HATPase_C_sf"/>
</dbReference>
<dbReference type="Gene3D" id="3.40.50.2300">
    <property type="match status" value="1"/>
</dbReference>
<evidence type="ECO:0000313" key="11">
    <source>
        <dbReference type="EMBL" id="EMA38519.1"/>
    </source>
</evidence>
<dbReference type="SMART" id="SM00065">
    <property type="entry name" value="GAF"/>
    <property type="match status" value="1"/>
</dbReference>
<dbReference type="NCBIfam" id="TIGR00229">
    <property type="entry name" value="sensory_box"/>
    <property type="match status" value="2"/>
</dbReference>
<evidence type="ECO:0000259" key="7">
    <source>
        <dbReference type="PROSITE" id="PS50109"/>
    </source>
</evidence>
<dbReference type="Pfam" id="PF08447">
    <property type="entry name" value="PAS_3"/>
    <property type="match status" value="2"/>
</dbReference>
<dbReference type="InterPro" id="IPR000700">
    <property type="entry name" value="PAS-assoc_C"/>
</dbReference>
<feature type="domain" description="PAS" evidence="9">
    <location>
        <begin position="132"/>
        <end position="205"/>
    </location>
</feature>
<comment type="catalytic activity">
    <reaction evidence="1">
        <text>ATP + protein L-histidine = ADP + protein N-phospho-L-histidine.</text>
        <dbReference type="EC" id="2.7.13.3"/>
    </reaction>
</comment>
<sequence>MTDHPSVLYVDDAPDANSIAARLESEAVPITVERAASGADALERLAAGEHDCLVVGDTLADREGIDFVGPARDRNPSLPIVFYPANGSEELAGEAVARGASGYVGRQSSDDRLGTLAERIEEGVDTPSVTRSERLLTELAENTGRVLYVFSGDWEELHFVNSAYEELWGRSVEALRDDPTDFLEGIHPDDREHVREAMDALSSGESLEIDYRVDPRTEFERWVRVRGEPIRDGTGAVVRIAGFVTEITGEKRREQELRETKRQLEAAIQAGAIGTWEWHVPEDRLVAGPEFARTFGVDPDAAREGVSLERFISSIHEADRERVEAAVEEAISGSGSDPGSGEYEEEYRVRDADGEVRWVLARGHIESDEDGDPIRFPGTLTDITDRKREERERQATVDFLQQLYDVTTDPGLELEEKVARMLELGCDRLDLPYGFLARIDLESGGDPQMEVSAGESATVDGSPVDGTQTIIEAHGTHELLQTGTCCPLSETYCRRTLETDGLTAIPDVTDSALEGGAAHGRFDLGRYIGSRVTTDGELYGTLCFAGTDPDETSFTDAERTIVRLMNQWVSYELERHRARLELEQTNERLEAFASVVSHDLRNPLNVASGHLELARAESDSDHLAEVEHSLERIETLVEDLLTLAREGDDAIDPEPIPLAESCRRCWDQVDTGDAALTVDTDRTVRADPTRLRQLLENLFRNAIEHGDADTVAVVDLPEGFALEDDGSGIPADERDQVFETGYTDAEDGTGLGLSIVEQAVGAHGWRIEAVEPTEGWGGARFEVTGVDGLECE</sequence>
<dbReference type="RefSeq" id="WP_006672895.1">
    <property type="nucleotide sequence ID" value="NZ_AOMA01000096.1"/>
</dbReference>
<evidence type="ECO:0000256" key="4">
    <source>
        <dbReference type="ARBA" id="ARBA00022679"/>
    </source>
</evidence>
<dbReference type="eggNOG" id="arCOG02369">
    <property type="taxonomic scope" value="Archaea"/>
</dbReference>
<proteinExistence type="predicted"/>
<dbReference type="PROSITE" id="PS50112">
    <property type="entry name" value="PAS"/>
    <property type="match status" value="1"/>
</dbReference>
<dbReference type="PROSITE" id="PS50109">
    <property type="entry name" value="HIS_KIN"/>
    <property type="match status" value="1"/>
</dbReference>
<dbReference type="Proteomes" id="UP000011607">
    <property type="component" value="Unassembled WGS sequence"/>
</dbReference>
<dbReference type="EC" id="2.7.13.3" evidence="2"/>
<keyword evidence="5 11" id="KW-0418">Kinase</keyword>
<keyword evidence="4" id="KW-0808">Transferase</keyword>
<comment type="caution">
    <text evidence="6">Lacks conserved residue(s) required for the propagation of feature annotation.</text>
</comment>
<dbReference type="InterPro" id="IPR005467">
    <property type="entry name" value="His_kinase_dom"/>
</dbReference>
<dbReference type="InterPro" id="IPR001610">
    <property type="entry name" value="PAC"/>
</dbReference>
<feature type="domain" description="PAC" evidence="10">
    <location>
        <begin position="207"/>
        <end position="259"/>
    </location>
</feature>
<name>M0M1S8_9EURY</name>
<dbReference type="CDD" id="cd00082">
    <property type="entry name" value="HisKA"/>
    <property type="match status" value="1"/>
</dbReference>
<keyword evidence="3" id="KW-0597">Phosphoprotein</keyword>
<dbReference type="EMBL" id="AOMA01000096">
    <property type="protein sequence ID" value="EMA38519.1"/>
    <property type="molecule type" value="Genomic_DNA"/>
</dbReference>
<dbReference type="SUPFAM" id="SSF52172">
    <property type="entry name" value="CheY-like"/>
    <property type="match status" value="1"/>
</dbReference>
<dbReference type="CDD" id="cd00130">
    <property type="entry name" value="PAS"/>
    <property type="match status" value="2"/>
</dbReference>
<dbReference type="Gene3D" id="3.30.565.10">
    <property type="entry name" value="Histidine kinase-like ATPase, C-terminal domain"/>
    <property type="match status" value="1"/>
</dbReference>
<evidence type="ECO:0000259" key="9">
    <source>
        <dbReference type="PROSITE" id="PS50112"/>
    </source>
</evidence>
<dbReference type="SUPFAM" id="SSF55781">
    <property type="entry name" value="GAF domain-like"/>
    <property type="match status" value="1"/>
</dbReference>
<dbReference type="SMART" id="SM00086">
    <property type="entry name" value="PAC"/>
    <property type="match status" value="2"/>
</dbReference>
<dbReference type="Gene3D" id="3.30.450.20">
    <property type="entry name" value="PAS domain"/>
    <property type="match status" value="2"/>
</dbReference>
<gene>
    <name evidence="11" type="ORF">C446_09900</name>
</gene>
<dbReference type="Pfam" id="PF02518">
    <property type="entry name" value="HATPase_c"/>
    <property type="match status" value="1"/>
</dbReference>
<organism evidence="11 12">
    <name type="scientific">Halobiforma nitratireducens JCM 10879</name>
    <dbReference type="NCBI Taxonomy" id="1227454"/>
    <lineage>
        <taxon>Archaea</taxon>
        <taxon>Methanobacteriati</taxon>
        <taxon>Methanobacteriota</taxon>
        <taxon>Stenosarchaea group</taxon>
        <taxon>Halobacteria</taxon>
        <taxon>Halobacteriales</taxon>
        <taxon>Natrialbaceae</taxon>
        <taxon>Halobiforma</taxon>
    </lineage>
</organism>
<feature type="domain" description="Response regulatory" evidence="8">
    <location>
        <begin position="6"/>
        <end position="121"/>
    </location>
</feature>
<dbReference type="InterPro" id="IPR011006">
    <property type="entry name" value="CheY-like_superfamily"/>
</dbReference>
<dbReference type="InterPro" id="IPR013655">
    <property type="entry name" value="PAS_fold_3"/>
</dbReference>
<dbReference type="InterPro" id="IPR036097">
    <property type="entry name" value="HisK_dim/P_sf"/>
</dbReference>
<dbReference type="Pfam" id="PF00072">
    <property type="entry name" value="Response_reg"/>
    <property type="match status" value="1"/>
</dbReference>
<dbReference type="SMART" id="SM00091">
    <property type="entry name" value="PAS"/>
    <property type="match status" value="2"/>
</dbReference>
<dbReference type="SUPFAM" id="SSF47384">
    <property type="entry name" value="Homodimeric domain of signal transducing histidine kinase"/>
    <property type="match status" value="1"/>
</dbReference>
<evidence type="ECO:0000256" key="2">
    <source>
        <dbReference type="ARBA" id="ARBA00012438"/>
    </source>
</evidence>
<dbReference type="SMART" id="SM00448">
    <property type="entry name" value="REC"/>
    <property type="match status" value="1"/>
</dbReference>
<dbReference type="PATRIC" id="fig|1227454.3.peg.2013"/>
<evidence type="ECO:0000256" key="5">
    <source>
        <dbReference type="ARBA" id="ARBA00022777"/>
    </source>
</evidence>
<dbReference type="InterPro" id="IPR000014">
    <property type="entry name" value="PAS"/>
</dbReference>
<feature type="domain" description="PAC" evidence="10">
    <location>
        <begin position="343"/>
        <end position="395"/>
    </location>
</feature>
<comment type="caution">
    <text evidence="11">The sequence shown here is derived from an EMBL/GenBank/DDBJ whole genome shotgun (WGS) entry which is preliminary data.</text>
</comment>
<dbReference type="PRINTS" id="PR00344">
    <property type="entry name" value="BCTRLSENSOR"/>
</dbReference>
<dbReference type="CDD" id="cd00075">
    <property type="entry name" value="HATPase"/>
    <property type="match status" value="1"/>
</dbReference>
<evidence type="ECO:0000259" key="10">
    <source>
        <dbReference type="PROSITE" id="PS50113"/>
    </source>
</evidence>
<dbReference type="eggNOG" id="arCOG02387">
    <property type="taxonomic scope" value="Archaea"/>
</dbReference>
<dbReference type="PANTHER" id="PTHR43304:SF1">
    <property type="entry name" value="PAC DOMAIN-CONTAINING PROTEIN"/>
    <property type="match status" value="1"/>
</dbReference>
<dbReference type="Gene3D" id="2.10.70.100">
    <property type="match status" value="1"/>
</dbReference>
<evidence type="ECO:0000313" key="12">
    <source>
        <dbReference type="Proteomes" id="UP000011607"/>
    </source>
</evidence>
<accession>M0M1S8</accession>
<feature type="domain" description="Histidine kinase" evidence="7">
    <location>
        <begin position="595"/>
        <end position="784"/>
    </location>
</feature>
<dbReference type="InterPro" id="IPR029016">
    <property type="entry name" value="GAF-like_dom_sf"/>
</dbReference>
<dbReference type="CDD" id="cd00156">
    <property type="entry name" value="REC"/>
    <property type="match status" value="1"/>
</dbReference>
<dbReference type="InterPro" id="IPR004358">
    <property type="entry name" value="Sig_transdc_His_kin-like_C"/>
</dbReference>
<dbReference type="InterPro" id="IPR003661">
    <property type="entry name" value="HisK_dim/P_dom"/>
</dbReference>
<dbReference type="PROSITE" id="PS50110">
    <property type="entry name" value="RESPONSE_REGULATORY"/>
    <property type="match status" value="1"/>
</dbReference>
<dbReference type="Gene3D" id="1.10.287.130">
    <property type="match status" value="1"/>
</dbReference>
<evidence type="ECO:0000259" key="8">
    <source>
        <dbReference type="PROSITE" id="PS50110"/>
    </source>
</evidence>
<dbReference type="PROSITE" id="PS50113">
    <property type="entry name" value="PAC"/>
    <property type="match status" value="2"/>
</dbReference>
<dbReference type="SUPFAM" id="SSF55785">
    <property type="entry name" value="PYP-like sensor domain (PAS domain)"/>
    <property type="match status" value="2"/>
</dbReference>
<dbReference type="InterPro" id="IPR035965">
    <property type="entry name" value="PAS-like_dom_sf"/>
</dbReference>
<dbReference type="InterPro" id="IPR052162">
    <property type="entry name" value="Sensor_kinase/Photoreceptor"/>
</dbReference>
<evidence type="ECO:0000256" key="3">
    <source>
        <dbReference type="ARBA" id="ARBA00022553"/>
    </source>
</evidence>
<dbReference type="Pfam" id="PF00512">
    <property type="entry name" value="HisKA"/>
    <property type="match status" value="1"/>
</dbReference>
<keyword evidence="12" id="KW-1185">Reference proteome</keyword>
<evidence type="ECO:0000256" key="6">
    <source>
        <dbReference type="PROSITE-ProRule" id="PRU00169"/>
    </source>
</evidence>
<dbReference type="SUPFAM" id="SSF55874">
    <property type="entry name" value="ATPase domain of HSP90 chaperone/DNA topoisomerase II/histidine kinase"/>
    <property type="match status" value="1"/>
</dbReference>
<dbReference type="SMART" id="SM00387">
    <property type="entry name" value="HATPase_c"/>
    <property type="match status" value="1"/>
</dbReference>
<dbReference type="SMART" id="SM00388">
    <property type="entry name" value="HisKA"/>
    <property type="match status" value="1"/>
</dbReference>